<evidence type="ECO:0000256" key="1">
    <source>
        <dbReference type="ARBA" id="ARBA00035112"/>
    </source>
</evidence>
<name>A0A9N9PWC7_9HELO</name>
<proteinExistence type="inferred from homology"/>
<accession>A0A9N9PWC7</accession>
<dbReference type="PANTHER" id="PTHR33365:SF7">
    <property type="entry name" value="TAT PATHWAY SIGNAL SEQUENCE"/>
    <property type="match status" value="1"/>
</dbReference>
<evidence type="ECO:0000313" key="3">
    <source>
        <dbReference type="Proteomes" id="UP000696280"/>
    </source>
</evidence>
<keyword evidence="3" id="KW-1185">Reference proteome</keyword>
<dbReference type="InterPro" id="IPR021765">
    <property type="entry name" value="UstYa-like"/>
</dbReference>
<evidence type="ECO:0000313" key="2">
    <source>
        <dbReference type="EMBL" id="CAG8956467.1"/>
    </source>
</evidence>
<dbReference type="Proteomes" id="UP000696280">
    <property type="component" value="Unassembled WGS sequence"/>
</dbReference>
<dbReference type="Pfam" id="PF11807">
    <property type="entry name" value="UstYa"/>
    <property type="match status" value="1"/>
</dbReference>
<dbReference type="GO" id="GO:0043386">
    <property type="term" value="P:mycotoxin biosynthetic process"/>
    <property type="evidence" value="ECO:0007669"/>
    <property type="project" value="InterPro"/>
</dbReference>
<comment type="similarity">
    <text evidence="1">Belongs to the ustYa family.</text>
</comment>
<feature type="non-terminal residue" evidence="2">
    <location>
        <position position="1"/>
    </location>
</feature>
<sequence>KPAPFSEGIRYEIDTPPADYWSNKLYMGVPSDDSERAWRNLIHPDRRHGVRLLREEASHLNINESILLPDNNFAVILTVHHNLHCLRRLRQNFFEEHYYPDWTDEDRKHNREHSLHCLESLRTSMICKPDLAPLPYYWSGNIWHDMNASPQSKRECVNWEFFSEYLKSRSYQKEELIRDYF</sequence>
<dbReference type="AlphaFoldDB" id="A0A9N9PWC7"/>
<organism evidence="2 3">
    <name type="scientific">Hymenoscyphus fraxineus</name>
    <dbReference type="NCBI Taxonomy" id="746836"/>
    <lineage>
        <taxon>Eukaryota</taxon>
        <taxon>Fungi</taxon>
        <taxon>Dikarya</taxon>
        <taxon>Ascomycota</taxon>
        <taxon>Pezizomycotina</taxon>
        <taxon>Leotiomycetes</taxon>
        <taxon>Helotiales</taxon>
        <taxon>Helotiaceae</taxon>
        <taxon>Hymenoscyphus</taxon>
    </lineage>
</organism>
<protein>
    <submittedName>
        <fullName evidence="2">Uncharacterized protein</fullName>
    </submittedName>
</protein>
<dbReference type="OrthoDB" id="3687641at2759"/>
<reference evidence="2" key="1">
    <citation type="submission" date="2021-07" db="EMBL/GenBank/DDBJ databases">
        <authorList>
            <person name="Durling M."/>
        </authorList>
    </citation>
    <scope>NUCLEOTIDE SEQUENCE</scope>
</reference>
<gene>
    <name evidence="2" type="ORF">HYFRA_00003852</name>
</gene>
<comment type="caution">
    <text evidence="2">The sequence shown here is derived from an EMBL/GenBank/DDBJ whole genome shotgun (WGS) entry which is preliminary data.</text>
</comment>
<dbReference type="PANTHER" id="PTHR33365">
    <property type="entry name" value="YALI0B05434P"/>
    <property type="match status" value="1"/>
</dbReference>
<dbReference type="EMBL" id="CAJVRL010000070">
    <property type="protein sequence ID" value="CAG8956467.1"/>
    <property type="molecule type" value="Genomic_DNA"/>
</dbReference>